<comment type="caution">
    <text evidence="13">The sequence shown here is derived from an EMBL/GenBank/DDBJ whole genome shotgun (WGS) entry which is preliminary data.</text>
</comment>
<evidence type="ECO:0000256" key="3">
    <source>
        <dbReference type="ARBA" id="ARBA00022692"/>
    </source>
</evidence>
<dbReference type="PROSITE" id="PS50929">
    <property type="entry name" value="ABC_TM1F"/>
    <property type="match status" value="2"/>
</dbReference>
<keyword evidence="8" id="KW-0325">Glycoprotein</keyword>
<evidence type="ECO:0000256" key="7">
    <source>
        <dbReference type="ARBA" id="ARBA00023136"/>
    </source>
</evidence>
<dbReference type="InterPro" id="IPR044746">
    <property type="entry name" value="ABCC_6TM_D1"/>
</dbReference>
<feature type="region of interest" description="Disordered" evidence="9">
    <location>
        <begin position="1188"/>
        <end position="1207"/>
    </location>
</feature>
<feature type="transmembrane region" description="Helical" evidence="10">
    <location>
        <begin position="1113"/>
        <end position="1138"/>
    </location>
</feature>
<evidence type="ECO:0000259" key="11">
    <source>
        <dbReference type="PROSITE" id="PS50893"/>
    </source>
</evidence>
<dbReference type="PANTHER" id="PTHR24223:SF399">
    <property type="entry name" value="ABC TRANSPORTER ATNG"/>
    <property type="match status" value="1"/>
</dbReference>
<accession>A0A9W9AIF8</accession>
<evidence type="ECO:0000256" key="8">
    <source>
        <dbReference type="ARBA" id="ARBA00023180"/>
    </source>
</evidence>
<evidence type="ECO:0000256" key="5">
    <source>
        <dbReference type="ARBA" id="ARBA00022840"/>
    </source>
</evidence>
<reference evidence="13" key="1">
    <citation type="submission" date="2022-08" db="EMBL/GenBank/DDBJ databases">
        <title>A Global Phylogenomic Analysis of the Shiitake Genus Lentinula.</title>
        <authorList>
            <consortium name="DOE Joint Genome Institute"/>
            <person name="Sierra-Patev S."/>
            <person name="Min B."/>
            <person name="Naranjo-Ortiz M."/>
            <person name="Looney B."/>
            <person name="Konkel Z."/>
            <person name="Slot J.C."/>
            <person name="Sakamoto Y."/>
            <person name="Steenwyk J.L."/>
            <person name="Rokas A."/>
            <person name="Carro J."/>
            <person name="Camarero S."/>
            <person name="Ferreira P."/>
            <person name="Molpeceres G."/>
            <person name="Ruiz-Duenas F.J."/>
            <person name="Serrano A."/>
            <person name="Henrissat B."/>
            <person name="Drula E."/>
            <person name="Hughes K.W."/>
            <person name="Mata J.L."/>
            <person name="Ishikawa N.K."/>
            <person name="Vargas-Isla R."/>
            <person name="Ushijima S."/>
            <person name="Smith C.A."/>
            <person name="Ahrendt S."/>
            <person name="Andreopoulos W."/>
            <person name="He G."/>
            <person name="Labutti K."/>
            <person name="Lipzen A."/>
            <person name="Ng V."/>
            <person name="Riley R."/>
            <person name="Sandor L."/>
            <person name="Barry K."/>
            <person name="Martinez A.T."/>
            <person name="Xiao Y."/>
            <person name="Gibbons J.G."/>
            <person name="Terashima K."/>
            <person name="Grigoriev I.V."/>
            <person name="Hibbett D.S."/>
        </authorList>
    </citation>
    <scope>NUCLEOTIDE SEQUENCE</scope>
    <source>
        <strain evidence="13">JLM2183</strain>
    </source>
</reference>
<feature type="domain" description="ABC transmembrane type-1" evidence="12">
    <location>
        <begin position="269"/>
        <end position="552"/>
    </location>
</feature>
<gene>
    <name evidence="13" type="ORF">J3R30DRAFT_3458601</name>
</gene>
<dbReference type="GO" id="GO:0016887">
    <property type="term" value="F:ATP hydrolysis activity"/>
    <property type="evidence" value="ECO:0007669"/>
    <property type="project" value="InterPro"/>
</dbReference>
<dbReference type="SUPFAM" id="SSF90123">
    <property type="entry name" value="ABC transporter transmembrane region"/>
    <property type="match status" value="2"/>
</dbReference>
<dbReference type="CDD" id="cd18579">
    <property type="entry name" value="ABC_6TM_ABCC_D1"/>
    <property type="match status" value="1"/>
</dbReference>
<dbReference type="Pfam" id="PF00664">
    <property type="entry name" value="ABC_membrane"/>
    <property type="match status" value="2"/>
</dbReference>
<keyword evidence="5" id="KW-0067">ATP-binding</keyword>
<dbReference type="Gene3D" id="1.20.1560.10">
    <property type="entry name" value="ABC transporter type 1, transmembrane domain"/>
    <property type="match status" value="2"/>
</dbReference>
<feature type="domain" description="ABC transporter" evidence="11">
    <location>
        <begin position="1214"/>
        <end position="1445"/>
    </location>
</feature>
<feature type="transmembrane region" description="Helical" evidence="10">
    <location>
        <begin position="406"/>
        <end position="424"/>
    </location>
</feature>
<dbReference type="PROSITE" id="PS50893">
    <property type="entry name" value="ABC_TRANSPORTER_2"/>
    <property type="match status" value="2"/>
</dbReference>
<feature type="transmembrane region" description="Helical" evidence="10">
    <location>
        <begin position="303"/>
        <end position="328"/>
    </location>
</feature>
<protein>
    <submittedName>
        <fullName evidence="13">P-loop containing nucleoside triphosphate hydrolase protein</fullName>
    </submittedName>
</protein>
<proteinExistence type="predicted"/>
<evidence type="ECO:0000313" key="14">
    <source>
        <dbReference type="Proteomes" id="UP001150266"/>
    </source>
</evidence>
<dbReference type="InterPro" id="IPR027417">
    <property type="entry name" value="P-loop_NTPase"/>
</dbReference>
<feature type="transmembrane region" description="Helical" evidence="10">
    <location>
        <begin position="527"/>
        <end position="544"/>
    </location>
</feature>
<dbReference type="PANTHER" id="PTHR24223">
    <property type="entry name" value="ATP-BINDING CASSETTE SUB-FAMILY C"/>
    <property type="match status" value="1"/>
</dbReference>
<feature type="transmembrane region" description="Helical" evidence="10">
    <location>
        <begin position="24"/>
        <end position="46"/>
    </location>
</feature>
<feature type="transmembrane region" description="Helical" evidence="10">
    <location>
        <begin position="66"/>
        <end position="87"/>
    </location>
</feature>
<keyword evidence="14" id="KW-1185">Reference proteome</keyword>
<sequence>MSGFCEQDSAFGPQSQCRSFDFTVLFENAILSILPNAIALFLFSAYVGLSVSRKRIAGVCARRIDVLIAFALNVALNILTLIAWTTAESSGVPAIARSYLTAALALSIVISILHAVLVSSESSRRDSSFATSLYLLIILLLDVSRLRTLNSVGKASISEFFFIAFTASFTVRALCLILLNTPEPKQLGVHSSSGFFSNIFLLWLLPLMWKGRKRTLNLNDLPEFDQKSTALYLRFETSWRREQRKTHPNLLKALLRAFLPTFLSPVIPAILMALTQVVQPAMVNAAIQFINSYSSSSPEPVEWGWALAGMFAFIFLTLTCASTLYWYYIARTSAYIRGTMSEAVYRKTLALDVTCLASVPGGNPMNLISADIDRITSVIDPLHQMWSSLITIAIGLYLIYNELGAAFIATIVVTIVIMVATPYLSQEIRPLQTKLSAAGDRRIRLISGILRQIKGIKLSAHEPELIKKVSEVRKAELQARKNFWRKFYLIVCITSVTMNALSLATLGSYAIIAFLSHSEGLTTARLFTAYTAIGIITAPIYAIGQNYPRVLAAYACMKRLEGYLLSLESKSSPFAERFSVSTSDTEIKELTKDDMVSVQEIVYDEKMNISEPRVSGTVYFRSACIGWNDKTLLYDLNTEIHVGKITMVIGRVASGKSTFLHSLLDETQLLSGTITYPWKKGSIAYCSQTPWLQPSQSIRNNILFASEYEEVWYNEVIQACALELDLKKMKNGDSTLANGLSGGQKARVALARAVYSRKQVVILDDVFSALDGPTANSVFEALFSTGIGLLTRRTVILSTNKMAYLSSADWIISLDKSRLSGQGTYSDLRGVEPVLKEVEMATEDKSSPSGTVSGPKKLSFKMEELPSNTSSIATRSYMHYCRSAGWNCIAIYILLLLLTVGIQTITPVYLQVWSTYNDSHFSNRKSVVAYLPGYAAIEIAYTFALCYVFYYMIMILSQNASRNLHEWQFSAVMKAPMSFFDSTQVGQTINRFSQDIAYIDGGLPLTLYDFCYQMVRAIGGIIVMIVALPYMAAVVFGVVVVFYLVQWFYLATSKRVRRLDLASKTPLYTLYQETMEFNALLTIRAAGAEGHFLDSSEILLARSQRPFYLTRNVAAWLVSSIGVMTSIVNTSVVLLAIATRRSASAGLFAAAMSQAISLQDMLNTMLTSWTKLEMAAVSLERNLDLVNLPPEDDDSEGPGISDEQDKEWPSRGEIELINVMAKYRVTPILKDISFRAPAGSSLGICGRTGSGKSTVLLALLRVLHIEGQILIDGKSILDISRRRLRKSMSMVGQEPFLLDGTIRENLDITGCRSDDEVWAAIESAQLKQAISKLDGGIDHQIQSMSPALSPGQIQLLALARSLLSRRKIILLDEATAALDGETDDNIQKVIRSAFSDCTCITIAHRIKTIEDYDQVVVLDHGLVEEIGDPAELLQRKGSVFRELAQASEE</sequence>
<feature type="transmembrane region" description="Helical" evidence="10">
    <location>
        <begin position="253"/>
        <end position="274"/>
    </location>
</feature>
<keyword evidence="2" id="KW-0813">Transport</keyword>
<comment type="subcellular location">
    <subcellularLocation>
        <location evidence="1">Membrane</location>
        <topology evidence="1">Multi-pass membrane protein</topology>
    </subcellularLocation>
</comment>
<feature type="domain" description="ABC transporter" evidence="11">
    <location>
        <begin position="618"/>
        <end position="841"/>
    </location>
</feature>
<dbReference type="InterPro" id="IPR036640">
    <property type="entry name" value="ABC1_TM_sf"/>
</dbReference>
<feature type="transmembrane region" description="Helical" evidence="10">
    <location>
        <begin position="1021"/>
        <end position="1049"/>
    </location>
</feature>
<feature type="transmembrane region" description="Helical" evidence="10">
    <location>
        <begin position="382"/>
        <end position="400"/>
    </location>
</feature>
<dbReference type="InterPro" id="IPR017871">
    <property type="entry name" value="ABC_transporter-like_CS"/>
</dbReference>
<dbReference type="InterPro" id="IPR044726">
    <property type="entry name" value="ABCC_6TM_D2"/>
</dbReference>
<dbReference type="OrthoDB" id="6500128at2759"/>
<feature type="transmembrane region" description="Helical" evidence="10">
    <location>
        <begin position="99"/>
        <end position="117"/>
    </location>
</feature>
<feature type="transmembrane region" description="Helical" evidence="10">
    <location>
        <begin position="191"/>
        <end position="209"/>
    </location>
</feature>
<dbReference type="FunFam" id="3.40.50.300:FF:000838">
    <property type="entry name" value="ABC multidrug transporter (Eurofung)"/>
    <property type="match status" value="1"/>
</dbReference>
<evidence type="ECO:0000256" key="6">
    <source>
        <dbReference type="ARBA" id="ARBA00022989"/>
    </source>
</evidence>
<feature type="domain" description="ABC transmembrane type-1" evidence="12">
    <location>
        <begin position="890"/>
        <end position="1174"/>
    </location>
</feature>
<dbReference type="Pfam" id="PF00005">
    <property type="entry name" value="ABC_tran"/>
    <property type="match status" value="2"/>
</dbReference>
<dbReference type="InterPro" id="IPR050173">
    <property type="entry name" value="ABC_transporter_C-like"/>
</dbReference>
<evidence type="ECO:0000256" key="9">
    <source>
        <dbReference type="SAM" id="MobiDB-lite"/>
    </source>
</evidence>
<dbReference type="InterPro" id="IPR003439">
    <property type="entry name" value="ABC_transporter-like_ATP-bd"/>
</dbReference>
<dbReference type="PROSITE" id="PS00211">
    <property type="entry name" value="ABC_TRANSPORTER_1"/>
    <property type="match status" value="2"/>
</dbReference>
<dbReference type="InterPro" id="IPR003593">
    <property type="entry name" value="AAA+_ATPase"/>
</dbReference>
<keyword evidence="3 10" id="KW-0812">Transmembrane</keyword>
<name>A0A9W9AIF8_9AGAR</name>
<evidence type="ECO:0000256" key="2">
    <source>
        <dbReference type="ARBA" id="ARBA00022448"/>
    </source>
</evidence>
<evidence type="ECO:0000313" key="13">
    <source>
        <dbReference type="EMBL" id="KAJ4482345.1"/>
    </source>
</evidence>
<feature type="transmembrane region" description="Helical" evidence="10">
    <location>
        <begin position="487"/>
        <end position="515"/>
    </location>
</feature>
<keyword evidence="13" id="KW-0378">Hydrolase</keyword>
<dbReference type="InterPro" id="IPR011527">
    <property type="entry name" value="ABC1_TM_dom"/>
</dbReference>
<evidence type="ECO:0000256" key="4">
    <source>
        <dbReference type="ARBA" id="ARBA00022741"/>
    </source>
</evidence>
<dbReference type="Proteomes" id="UP001150266">
    <property type="component" value="Unassembled WGS sequence"/>
</dbReference>
<dbReference type="GO" id="GO:0140359">
    <property type="term" value="F:ABC-type transporter activity"/>
    <property type="evidence" value="ECO:0007669"/>
    <property type="project" value="InterPro"/>
</dbReference>
<dbReference type="CDD" id="cd03250">
    <property type="entry name" value="ABCC_MRP_domain1"/>
    <property type="match status" value="1"/>
</dbReference>
<dbReference type="GO" id="GO:0005524">
    <property type="term" value="F:ATP binding"/>
    <property type="evidence" value="ECO:0007669"/>
    <property type="project" value="UniProtKB-KW"/>
</dbReference>
<feature type="transmembrane region" description="Helical" evidence="10">
    <location>
        <begin position="160"/>
        <end position="179"/>
    </location>
</feature>
<evidence type="ECO:0000259" key="12">
    <source>
        <dbReference type="PROSITE" id="PS50929"/>
    </source>
</evidence>
<evidence type="ECO:0000256" key="10">
    <source>
        <dbReference type="SAM" id="Phobius"/>
    </source>
</evidence>
<dbReference type="GO" id="GO:0016020">
    <property type="term" value="C:membrane"/>
    <property type="evidence" value="ECO:0007669"/>
    <property type="project" value="UniProtKB-SubCell"/>
</dbReference>
<dbReference type="CDD" id="cd18580">
    <property type="entry name" value="ABC_6TM_ABCC_D2"/>
    <property type="match status" value="1"/>
</dbReference>
<dbReference type="SMART" id="SM00382">
    <property type="entry name" value="AAA"/>
    <property type="match status" value="2"/>
</dbReference>
<dbReference type="EMBL" id="JAOTPV010000005">
    <property type="protein sequence ID" value="KAJ4482345.1"/>
    <property type="molecule type" value="Genomic_DNA"/>
</dbReference>
<dbReference type="Gene3D" id="3.40.50.300">
    <property type="entry name" value="P-loop containing nucleotide triphosphate hydrolases"/>
    <property type="match status" value="2"/>
</dbReference>
<organism evidence="13 14">
    <name type="scientific">Lentinula aciculospora</name>
    <dbReference type="NCBI Taxonomy" id="153920"/>
    <lineage>
        <taxon>Eukaryota</taxon>
        <taxon>Fungi</taxon>
        <taxon>Dikarya</taxon>
        <taxon>Basidiomycota</taxon>
        <taxon>Agaricomycotina</taxon>
        <taxon>Agaricomycetes</taxon>
        <taxon>Agaricomycetidae</taxon>
        <taxon>Agaricales</taxon>
        <taxon>Marasmiineae</taxon>
        <taxon>Omphalotaceae</taxon>
        <taxon>Lentinula</taxon>
    </lineage>
</organism>
<feature type="transmembrane region" description="Helical" evidence="10">
    <location>
        <begin position="930"/>
        <end position="953"/>
    </location>
</feature>
<keyword evidence="7 10" id="KW-0472">Membrane</keyword>
<feature type="transmembrane region" description="Helical" evidence="10">
    <location>
        <begin position="884"/>
        <end position="910"/>
    </location>
</feature>
<evidence type="ECO:0000256" key="1">
    <source>
        <dbReference type="ARBA" id="ARBA00004141"/>
    </source>
</evidence>
<keyword evidence="4" id="KW-0547">Nucleotide-binding</keyword>
<dbReference type="SUPFAM" id="SSF52540">
    <property type="entry name" value="P-loop containing nucleoside triphosphate hydrolases"/>
    <property type="match status" value="2"/>
</dbReference>
<keyword evidence="6 10" id="KW-1133">Transmembrane helix</keyword>